<protein>
    <submittedName>
        <fullName evidence="1">HISTIDINE-CONTAINING PROTEIN, TRANSFERASE.6A</fullName>
    </submittedName>
</protein>
<evidence type="ECO:0000313" key="1">
    <source>
        <dbReference type="EMBL" id="DAF47455.1"/>
    </source>
</evidence>
<sequence length="81" mass="9466">MIEFKVCIKSTDDANKFVQKNSRFKDYDGDYIFGRYVIDFCSILGVLSVGIGKPCRVIYHCDNIELCNKYKEAIKEWIVEE</sequence>
<dbReference type="GO" id="GO:0016740">
    <property type="term" value="F:transferase activity"/>
    <property type="evidence" value="ECO:0007669"/>
    <property type="project" value="UniProtKB-KW"/>
</dbReference>
<keyword evidence="1" id="KW-0808">Transferase</keyword>
<reference evidence="1" key="1">
    <citation type="journal article" date="2021" name="Proc. Natl. Acad. Sci. U.S.A.">
        <title>A Catalog of Tens of Thousands of Viruses from Human Metagenomes Reveals Hidden Associations with Chronic Diseases.</title>
        <authorList>
            <person name="Tisza M.J."/>
            <person name="Buck C.B."/>
        </authorList>
    </citation>
    <scope>NUCLEOTIDE SEQUENCE</scope>
    <source>
        <strain evidence="1">CtGns7</strain>
    </source>
</reference>
<accession>A0A8S5S9U5</accession>
<dbReference type="EMBL" id="BK032555">
    <property type="protein sequence ID" value="DAF47455.1"/>
    <property type="molecule type" value="Genomic_DNA"/>
</dbReference>
<organism evidence="1">
    <name type="scientific">Phage sp. ctGns7</name>
    <dbReference type="NCBI Taxonomy" id="2828003"/>
    <lineage>
        <taxon>Viruses</taxon>
    </lineage>
</organism>
<proteinExistence type="predicted"/>
<name>A0A8S5S9U5_9VIRU</name>